<keyword evidence="7" id="KW-0496">Mitochondrion</keyword>
<protein>
    <recommendedName>
        <fullName evidence="7">Succinate-semialdehyde dehydrogenase</fullName>
        <ecNumber evidence="7">1.2.1.24</ecNumber>
    </recommendedName>
</protein>
<evidence type="ECO:0000256" key="1">
    <source>
        <dbReference type="ARBA" id="ARBA00003743"/>
    </source>
</evidence>
<dbReference type="CDD" id="cd07103">
    <property type="entry name" value="ALDH_F5_SSADH_GabD"/>
    <property type="match status" value="1"/>
</dbReference>
<dbReference type="PANTHER" id="PTHR43353:SF5">
    <property type="entry name" value="SUCCINATE-SEMIALDEHYDE DEHYDROGENASE, MITOCHONDRIAL"/>
    <property type="match status" value="1"/>
</dbReference>
<feature type="domain" description="Aldehyde dehydrogenase" evidence="8">
    <location>
        <begin position="79"/>
        <end position="540"/>
    </location>
</feature>
<dbReference type="InterPro" id="IPR016162">
    <property type="entry name" value="Ald_DH_N"/>
</dbReference>
<keyword evidence="7" id="KW-0520">NAD</keyword>
<evidence type="ECO:0000256" key="2">
    <source>
        <dbReference type="ARBA" id="ARBA00005176"/>
    </source>
</evidence>
<dbReference type="Pfam" id="PF00171">
    <property type="entry name" value="Aldedh"/>
    <property type="match status" value="1"/>
</dbReference>
<dbReference type="InterPro" id="IPR016163">
    <property type="entry name" value="Ald_DH_C"/>
</dbReference>
<sequence>MATLSRLAKYAFPNRTSFARLQHPLQNSALVRRCSLLLVESNDSNARTMATSAQPLPKYQEFMSSATLIRDKAYIDGKWVGSADGETFDVINPATQEKIGVVADCGPEDTQRAIEAAFHAFQTWKKTTPKQRSAALRRWFELITKHTKELSMILTAENGKPLAEAEAEVASGASFFEWYSEMIRHVTGEVIEAPAKGRQLFAIKEPVGVCGLITPWNFPSSMLARKVSAAVAAGCTVVMKPAAETPLSALALAALAEEAGIPPGVVNIVAGKKASEIGKVLCESPLVAKISFTGSTHVGKLLMQQSALTMKRVSMELGGNAPFIVFDSADLKAAVEAAVFCKFRASGQTCICANRILVQEKIYDEFVQKMGEEIEKKLKVGNGFDQSSTQGPLINRKALDKVTAHVEDAVSNGGKIVRGGKGHKAGPQFFEPTLIRDVPEDALIMREETFGPVAPIVKFRTEEEAVKIANSTSVGLAGYFFSQDMAQIWRVAKKLEVGMVGANTAMISTVEAPFGGVKESGLGREGSHYGLVEYQNVKYICLGGL</sequence>
<dbReference type="FunFam" id="3.40.605.10:FF:000005">
    <property type="entry name" value="Succinate-semialdehyde dehydrogenase I"/>
    <property type="match status" value="1"/>
</dbReference>
<reference evidence="9 10" key="1">
    <citation type="journal article" date="2016" name="Nat. Commun.">
        <title>Extremotolerant tardigrade genome and improved radiotolerance of human cultured cells by tardigrade-unique protein.</title>
        <authorList>
            <person name="Hashimoto T."/>
            <person name="Horikawa D.D."/>
            <person name="Saito Y."/>
            <person name="Kuwahara H."/>
            <person name="Kozuka-Hata H."/>
            <person name="Shin-I T."/>
            <person name="Minakuchi Y."/>
            <person name="Ohishi K."/>
            <person name="Motoyama A."/>
            <person name="Aizu T."/>
            <person name="Enomoto A."/>
            <person name="Kondo K."/>
            <person name="Tanaka S."/>
            <person name="Hara Y."/>
            <person name="Koshikawa S."/>
            <person name="Sagara H."/>
            <person name="Miura T."/>
            <person name="Yokobori S."/>
            <person name="Miyagawa K."/>
            <person name="Suzuki Y."/>
            <person name="Kubo T."/>
            <person name="Oyama M."/>
            <person name="Kohara Y."/>
            <person name="Fujiyama A."/>
            <person name="Arakawa K."/>
            <person name="Katayama T."/>
            <person name="Toyoda A."/>
            <person name="Kunieda T."/>
        </authorList>
    </citation>
    <scope>NUCLEOTIDE SEQUENCE [LARGE SCALE GENOMIC DNA]</scope>
    <source>
        <strain evidence="9 10">YOKOZUNA-1</strain>
    </source>
</reference>
<dbReference type="FunFam" id="3.40.309.10:FF:000004">
    <property type="entry name" value="Succinate-semialdehyde dehydrogenase I"/>
    <property type="match status" value="1"/>
</dbReference>
<feature type="active site" evidence="5">
    <location>
        <position position="316"/>
    </location>
</feature>
<dbReference type="AlphaFoldDB" id="A0A1D1UWL1"/>
<dbReference type="SUPFAM" id="SSF53720">
    <property type="entry name" value="ALDH-like"/>
    <property type="match status" value="1"/>
</dbReference>
<dbReference type="NCBIfam" id="TIGR01780">
    <property type="entry name" value="SSADH"/>
    <property type="match status" value="1"/>
</dbReference>
<comment type="function">
    <text evidence="1">Catalyzes one step in the degradation of the inhibitory neurotransmitter gamma-aminobutyric acid (GABA).</text>
</comment>
<dbReference type="PROSITE" id="PS00070">
    <property type="entry name" value="ALDEHYDE_DEHYDR_CYS"/>
    <property type="match status" value="1"/>
</dbReference>
<comment type="similarity">
    <text evidence="3 6">Belongs to the aldehyde dehydrogenase family.</text>
</comment>
<accession>A0A1D1UWL1</accession>
<dbReference type="InterPro" id="IPR010102">
    <property type="entry name" value="Succ_semiAld_DH"/>
</dbReference>
<evidence type="ECO:0000259" key="8">
    <source>
        <dbReference type="Pfam" id="PF00171"/>
    </source>
</evidence>
<dbReference type="InterPro" id="IPR016161">
    <property type="entry name" value="Ald_DH/histidinol_DH"/>
</dbReference>
<dbReference type="STRING" id="947166.A0A1D1UWL1"/>
<dbReference type="InterPro" id="IPR029510">
    <property type="entry name" value="Ald_DH_CS_GLU"/>
</dbReference>
<dbReference type="InterPro" id="IPR015590">
    <property type="entry name" value="Aldehyde_DH_dom"/>
</dbReference>
<evidence type="ECO:0000256" key="6">
    <source>
        <dbReference type="RuleBase" id="RU003345"/>
    </source>
</evidence>
<dbReference type="PANTHER" id="PTHR43353">
    <property type="entry name" value="SUCCINATE-SEMIALDEHYDE DEHYDROGENASE, MITOCHONDRIAL"/>
    <property type="match status" value="1"/>
</dbReference>
<dbReference type="Proteomes" id="UP000186922">
    <property type="component" value="Unassembled WGS sequence"/>
</dbReference>
<dbReference type="Gene3D" id="3.40.309.10">
    <property type="entry name" value="Aldehyde Dehydrogenase, Chain A, domain 2"/>
    <property type="match status" value="1"/>
</dbReference>
<organism evidence="9 10">
    <name type="scientific">Ramazzottius varieornatus</name>
    <name type="common">Water bear</name>
    <name type="synonym">Tardigrade</name>
    <dbReference type="NCBI Taxonomy" id="947166"/>
    <lineage>
        <taxon>Eukaryota</taxon>
        <taxon>Metazoa</taxon>
        <taxon>Ecdysozoa</taxon>
        <taxon>Tardigrada</taxon>
        <taxon>Eutardigrada</taxon>
        <taxon>Parachela</taxon>
        <taxon>Hypsibioidea</taxon>
        <taxon>Ramazzottiidae</taxon>
        <taxon>Ramazzottius</taxon>
    </lineage>
</organism>
<dbReference type="GO" id="GO:0005739">
    <property type="term" value="C:mitochondrion"/>
    <property type="evidence" value="ECO:0007669"/>
    <property type="project" value="UniProtKB-SubCell"/>
</dbReference>
<dbReference type="PROSITE" id="PS00687">
    <property type="entry name" value="ALDEHYDE_DEHYDR_GLU"/>
    <property type="match status" value="1"/>
</dbReference>
<evidence type="ECO:0000256" key="3">
    <source>
        <dbReference type="ARBA" id="ARBA00009986"/>
    </source>
</evidence>
<evidence type="ECO:0000256" key="5">
    <source>
        <dbReference type="PROSITE-ProRule" id="PRU10007"/>
    </source>
</evidence>
<keyword evidence="4 6" id="KW-0560">Oxidoreductase</keyword>
<dbReference type="InterPro" id="IPR016160">
    <property type="entry name" value="Ald_DH_CS_CYS"/>
</dbReference>
<comment type="pathway">
    <text evidence="2 7">Amino-acid degradation; 4-aminobutanoate degradation.</text>
</comment>
<comment type="subcellular location">
    <subcellularLocation>
        <location evidence="7">Mitochondrion</location>
    </subcellularLocation>
</comment>
<comment type="catalytic activity">
    <reaction evidence="7">
        <text>succinate semialdehyde + NAD(+) + H2O = succinate + NADH + 2 H(+)</text>
        <dbReference type="Rhea" id="RHEA:13217"/>
        <dbReference type="ChEBI" id="CHEBI:15377"/>
        <dbReference type="ChEBI" id="CHEBI:15378"/>
        <dbReference type="ChEBI" id="CHEBI:30031"/>
        <dbReference type="ChEBI" id="CHEBI:57540"/>
        <dbReference type="ChEBI" id="CHEBI:57706"/>
        <dbReference type="ChEBI" id="CHEBI:57945"/>
        <dbReference type="EC" id="1.2.1.24"/>
    </reaction>
</comment>
<dbReference type="OrthoDB" id="310895at2759"/>
<evidence type="ECO:0000313" key="10">
    <source>
        <dbReference type="Proteomes" id="UP000186922"/>
    </source>
</evidence>
<comment type="caution">
    <text evidence="9">The sequence shown here is derived from an EMBL/GenBank/DDBJ whole genome shotgun (WGS) entry which is preliminary data.</text>
</comment>
<comment type="subunit">
    <text evidence="7">Homotetramer.</text>
</comment>
<dbReference type="GO" id="GO:0004777">
    <property type="term" value="F:succinate-semialdehyde dehydrogenase (NAD+) activity"/>
    <property type="evidence" value="ECO:0007669"/>
    <property type="project" value="UniProtKB-UniRule"/>
</dbReference>
<gene>
    <name evidence="9" type="primary">RvY_05739-1</name>
    <name evidence="9" type="synonym">RvY_05739.1</name>
    <name evidence="9" type="ORF">RvY_05739</name>
</gene>
<dbReference type="EC" id="1.2.1.24" evidence="7"/>
<dbReference type="GO" id="GO:0009450">
    <property type="term" value="P:gamma-aminobutyric acid catabolic process"/>
    <property type="evidence" value="ECO:0007669"/>
    <property type="project" value="UniProtKB-UniRule"/>
</dbReference>
<keyword evidence="10" id="KW-1185">Reference proteome</keyword>
<dbReference type="UniPathway" id="UPA00733"/>
<dbReference type="InterPro" id="IPR050740">
    <property type="entry name" value="Aldehyde_DH_Superfamily"/>
</dbReference>
<evidence type="ECO:0000256" key="7">
    <source>
        <dbReference type="RuleBase" id="RU365091"/>
    </source>
</evidence>
<name>A0A1D1UWL1_RAMVA</name>
<evidence type="ECO:0000256" key="4">
    <source>
        <dbReference type="ARBA" id="ARBA00023002"/>
    </source>
</evidence>
<dbReference type="EMBL" id="BDGG01000002">
    <property type="protein sequence ID" value="GAU93871.1"/>
    <property type="molecule type" value="Genomic_DNA"/>
</dbReference>
<proteinExistence type="inferred from homology"/>
<evidence type="ECO:0000313" key="9">
    <source>
        <dbReference type="EMBL" id="GAU93871.1"/>
    </source>
</evidence>
<dbReference type="Gene3D" id="3.40.605.10">
    <property type="entry name" value="Aldehyde Dehydrogenase, Chain A, domain 1"/>
    <property type="match status" value="1"/>
</dbReference>